<evidence type="ECO:0000259" key="1">
    <source>
        <dbReference type="Pfam" id="PF13860"/>
    </source>
</evidence>
<dbReference type="Proteomes" id="UP000250918">
    <property type="component" value="Unassembled WGS sequence"/>
</dbReference>
<dbReference type="InterPro" id="IPR026444">
    <property type="entry name" value="Secre_tail"/>
</dbReference>
<reference evidence="2 3" key="1">
    <citation type="journal article" date="2018" name="ISME J.">
        <title>A methanotrophic archaeon couples anaerobic oxidation of methane to Fe(III) reduction.</title>
        <authorList>
            <person name="Cai C."/>
            <person name="Leu A.O."/>
            <person name="Xie G.J."/>
            <person name="Guo J."/>
            <person name="Feng Y."/>
            <person name="Zhao J.X."/>
            <person name="Tyson G.W."/>
            <person name="Yuan Z."/>
            <person name="Hu S."/>
        </authorList>
    </citation>
    <scope>NUCLEOTIDE SEQUENCE [LARGE SCALE GENOMIC DNA]</scope>
    <source>
        <strain evidence="2">FeB_12</strain>
    </source>
</reference>
<dbReference type="NCBIfam" id="TIGR04183">
    <property type="entry name" value="Por_Secre_tail"/>
    <property type="match status" value="1"/>
</dbReference>
<evidence type="ECO:0000313" key="3">
    <source>
        <dbReference type="Proteomes" id="UP000250918"/>
    </source>
</evidence>
<dbReference type="Gene3D" id="2.60.40.4070">
    <property type="match status" value="1"/>
</dbReference>
<feature type="domain" description="FlgD/Vpr Ig-like" evidence="1">
    <location>
        <begin position="111"/>
        <end position="163"/>
    </location>
</feature>
<dbReference type="EMBL" id="PQAP01000181">
    <property type="protein sequence ID" value="PWB68988.1"/>
    <property type="molecule type" value="Genomic_DNA"/>
</dbReference>
<proteinExistence type="predicted"/>
<dbReference type="InterPro" id="IPR025965">
    <property type="entry name" value="FlgD/Vpr_Ig-like"/>
</dbReference>
<dbReference type="Pfam" id="PF13860">
    <property type="entry name" value="FlgD_ig"/>
    <property type="match status" value="1"/>
</dbReference>
<name>A0A855WWC7_9BACT</name>
<dbReference type="AlphaFoldDB" id="A0A855WWC7"/>
<protein>
    <recommendedName>
        <fullName evidence="1">FlgD/Vpr Ig-like domain-containing protein</fullName>
    </recommendedName>
</protein>
<organism evidence="2 3">
    <name type="scientific">candidate division GN15 bacterium</name>
    <dbReference type="NCBI Taxonomy" id="2072418"/>
    <lineage>
        <taxon>Bacteria</taxon>
        <taxon>candidate division GN15</taxon>
    </lineage>
</organism>
<gene>
    <name evidence="2" type="ORF">C3F09_10735</name>
</gene>
<evidence type="ECO:0000313" key="2">
    <source>
        <dbReference type="EMBL" id="PWB68988.1"/>
    </source>
</evidence>
<comment type="caution">
    <text evidence="2">The sequence shown here is derived from an EMBL/GenBank/DDBJ whole genome shotgun (WGS) entry which is preliminary data.</text>
</comment>
<sequence>WIDRREGARRVYYQILTDQFLPLGANQSVSSATPEFMETPVTYASHGRAWFAWADPRQDGLNIYGNLVVYLPTDAPDNNHPLPVSFTLSQNYPNPFNPSTEILFTLPVREHATLAVYNLLGEQVRVLADEMLSAGEHRVIWDGCDARGNQVASGVYLYRLTAGASSQSKKMLLLK</sequence>
<accession>A0A855WWC7</accession>
<feature type="non-terminal residue" evidence="2">
    <location>
        <position position="1"/>
    </location>
</feature>